<feature type="region of interest" description="Disordered" evidence="1">
    <location>
        <begin position="1"/>
        <end position="43"/>
    </location>
</feature>
<reference evidence="2 3" key="1">
    <citation type="journal article" date="2016" name="Mol. Biol. Evol.">
        <title>Comparative Genomics of Early-Diverging Mushroom-Forming Fungi Provides Insights into the Origins of Lignocellulose Decay Capabilities.</title>
        <authorList>
            <person name="Nagy L.G."/>
            <person name="Riley R."/>
            <person name="Tritt A."/>
            <person name="Adam C."/>
            <person name="Daum C."/>
            <person name="Floudas D."/>
            <person name="Sun H."/>
            <person name="Yadav J.S."/>
            <person name="Pangilinan J."/>
            <person name="Larsson K.H."/>
            <person name="Matsuura K."/>
            <person name="Barry K."/>
            <person name="Labutti K."/>
            <person name="Kuo R."/>
            <person name="Ohm R.A."/>
            <person name="Bhattacharya S.S."/>
            <person name="Shirouzu T."/>
            <person name="Yoshinaga Y."/>
            <person name="Martin F.M."/>
            <person name="Grigoriev I.V."/>
            <person name="Hibbett D.S."/>
        </authorList>
    </citation>
    <scope>NUCLEOTIDE SEQUENCE [LARGE SCALE GENOMIC DNA]</scope>
    <source>
        <strain evidence="2 3">L-15889</strain>
    </source>
</reference>
<gene>
    <name evidence="2" type="ORF">DAEQUDRAFT_731811</name>
</gene>
<keyword evidence="3" id="KW-1185">Reference proteome</keyword>
<name>A0A165M0C1_9APHY</name>
<dbReference type="EMBL" id="KV429112">
    <property type="protein sequence ID" value="KZT65080.1"/>
    <property type="molecule type" value="Genomic_DNA"/>
</dbReference>
<accession>A0A165M0C1</accession>
<protein>
    <submittedName>
        <fullName evidence="2">Uncharacterized protein</fullName>
    </submittedName>
</protein>
<feature type="compositionally biased region" description="Polar residues" evidence="1">
    <location>
        <begin position="1"/>
        <end position="33"/>
    </location>
</feature>
<evidence type="ECO:0000256" key="1">
    <source>
        <dbReference type="SAM" id="MobiDB-lite"/>
    </source>
</evidence>
<dbReference type="Proteomes" id="UP000076727">
    <property type="component" value="Unassembled WGS sequence"/>
</dbReference>
<sequence length="71" mass="7436">MPQKTVHSQTPSSSTQPHASSLPHTQAPSSFTQALRFGGGGKPLAGLLTRPTAIKPLNPVKPTNVPKTHIC</sequence>
<organism evidence="2 3">
    <name type="scientific">Daedalea quercina L-15889</name>
    <dbReference type="NCBI Taxonomy" id="1314783"/>
    <lineage>
        <taxon>Eukaryota</taxon>
        <taxon>Fungi</taxon>
        <taxon>Dikarya</taxon>
        <taxon>Basidiomycota</taxon>
        <taxon>Agaricomycotina</taxon>
        <taxon>Agaricomycetes</taxon>
        <taxon>Polyporales</taxon>
        <taxon>Fomitopsis</taxon>
    </lineage>
</organism>
<evidence type="ECO:0000313" key="2">
    <source>
        <dbReference type="EMBL" id="KZT65080.1"/>
    </source>
</evidence>
<evidence type="ECO:0000313" key="3">
    <source>
        <dbReference type="Proteomes" id="UP000076727"/>
    </source>
</evidence>
<dbReference type="AlphaFoldDB" id="A0A165M0C1"/>
<proteinExistence type="predicted"/>